<gene>
    <name evidence="7" type="ORF">GBAR_LOCUS23742</name>
</gene>
<evidence type="ECO:0000313" key="8">
    <source>
        <dbReference type="Proteomes" id="UP001174909"/>
    </source>
</evidence>
<comment type="caution">
    <text evidence="7">The sequence shown here is derived from an EMBL/GenBank/DDBJ whole genome shotgun (WGS) entry which is preliminary data.</text>
</comment>
<feature type="domain" description="Glycine dehydrogenase C-terminal" evidence="6">
    <location>
        <begin position="277"/>
        <end position="377"/>
    </location>
</feature>
<dbReference type="FunFam" id="3.90.1150.10:FF:000014">
    <property type="entry name" value="Probable glycine dehydrogenase (decarboxylating) subunit 2"/>
    <property type="match status" value="1"/>
</dbReference>
<dbReference type="Proteomes" id="UP001174909">
    <property type="component" value="Unassembled WGS sequence"/>
</dbReference>
<dbReference type="Gene3D" id="3.40.640.10">
    <property type="entry name" value="Type I PLP-dependent aspartate aminotransferase-like (Major domain)"/>
    <property type="match status" value="1"/>
</dbReference>
<dbReference type="GO" id="GO:0005829">
    <property type="term" value="C:cytosol"/>
    <property type="evidence" value="ECO:0007669"/>
    <property type="project" value="TreeGrafter"/>
</dbReference>
<dbReference type="GO" id="GO:0004375">
    <property type="term" value="F:glycine dehydrogenase (decarboxylating) activity"/>
    <property type="evidence" value="ECO:0007669"/>
    <property type="project" value="UniProtKB-EC"/>
</dbReference>
<dbReference type="PANTHER" id="PTHR11773">
    <property type="entry name" value="GLYCINE DEHYDROGENASE, DECARBOXYLATING"/>
    <property type="match status" value="1"/>
</dbReference>
<dbReference type="GO" id="GO:0016594">
    <property type="term" value="F:glycine binding"/>
    <property type="evidence" value="ECO:0007669"/>
    <property type="project" value="TreeGrafter"/>
</dbReference>
<dbReference type="GO" id="GO:0030170">
    <property type="term" value="F:pyridoxal phosphate binding"/>
    <property type="evidence" value="ECO:0007669"/>
    <property type="project" value="TreeGrafter"/>
</dbReference>
<name>A0AA35X3K0_GEOBA</name>
<keyword evidence="8" id="KW-1185">Reference proteome</keyword>
<proteinExistence type="predicted"/>
<comment type="catalytic activity">
    <reaction evidence="4">
        <text>N(6)-[(R)-lipoyl]-L-lysyl-[glycine-cleavage complex H protein] + glycine + H(+) = N(6)-[(R)-S(8)-aminomethyldihydrolipoyl]-L-lysyl-[glycine-cleavage complex H protein] + CO2</text>
        <dbReference type="Rhea" id="RHEA:24304"/>
        <dbReference type="Rhea" id="RHEA-COMP:10494"/>
        <dbReference type="Rhea" id="RHEA-COMP:10495"/>
        <dbReference type="ChEBI" id="CHEBI:15378"/>
        <dbReference type="ChEBI" id="CHEBI:16526"/>
        <dbReference type="ChEBI" id="CHEBI:57305"/>
        <dbReference type="ChEBI" id="CHEBI:83099"/>
        <dbReference type="ChEBI" id="CHEBI:83143"/>
        <dbReference type="EC" id="1.4.4.2"/>
    </reaction>
</comment>
<dbReference type="NCBIfam" id="NF003346">
    <property type="entry name" value="PRK04366.1"/>
    <property type="match status" value="1"/>
</dbReference>
<dbReference type="EC" id="1.4.4.2" evidence="1"/>
<dbReference type="InterPro" id="IPR020581">
    <property type="entry name" value="GDC_P"/>
</dbReference>
<dbReference type="GO" id="GO:0005960">
    <property type="term" value="C:glycine cleavage complex"/>
    <property type="evidence" value="ECO:0007669"/>
    <property type="project" value="TreeGrafter"/>
</dbReference>
<evidence type="ECO:0000256" key="2">
    <source>
        <dbReference type="ARBA" id="ARBA00022898"/>
    </source>
</evidence>
<dbReference type="GO" id="GO:0019464">
    <property type="term" value="P:glycine decarboxylation via glycine cleavage system"/>
    <property type="evidence" value="ECO:0007669"/>
    <property type="project" value="TreeGrafter"/>
</dbReference>
<evidence type="ECO:0000313" key="7">
    <source>
        <dbReference type="EMBL" id="CAI8042819.1"/>
    </source>
</evidence>
<sequence length="411" mass="44737">MKYNPKINDEVASIPGFADIHPLQPDATVQGALRLMWELQQRLIEITGMKGCSLAPMAGADGEFAGMLMARAYHLDRGDTARNKVLIPDSAHGTNPATASMCGFEVITLPSDADGNTDLEALRFSVGDDLAGLMITLPSTLGLFDSNILEVVQIVRDAGGVVYGDGANLNALLGRVKLGDLGFDVMHSNLHKTFTQPHGGGGPGAGPVIVGERLMPYMPTPVVSRRVDADGNEQYTLDAPPKTIGRMGAFNGNFGALVRAYAYITTLGDEGIANISRDAVINANYILSQLKGHYDLPYNRTCMHEVVFSARNLKREHGVSALDVAKRLIDYGIHPPTMYFPLIVEEALMIEPTETESKETLDFFIEVMQAIAQEAQDDPDLLHNAPHDSPNTRLDEARAARRPYLRWRPAE</sequence>
<protein>
    <recommendedName>
        <fullName evidence="1">glycine dehydrogenase (aminomethyl-transferring)</fullName>
        <ecNumber evidence="1">1.4.4.2</ecNumber>
    </recommendedName>
</protein>
<dbReference type="Pfam" id="PF21478">
    <property type="entry name" value="GcvP2_C"/>
    <property type="match status" value="1"/>
</dbReference>
<accession>A0AA35X3K0</accession>
<feature type="region of interest" description="Disordered" evidence="5">
    <location>
        <begin position="376"/>
        <end position="397"/>
    </location>
</feature>
<reference evidence="7" key="1">
    <citation type="submission" date="2023-03" db="EMBL/GenBank/DDBJ databases">
        <authorList>
            <person name="Steffen K."/>
            <person name="Cardenas P."/>
        </authorList>
    </citation>
    <scope>NUCLEOTIDE SEQUENCE</scope>
</reference>
<evidence type="ECO:0000256" key="3">
    <source>
        <dbReference type="ARBA" id="ARBA00023002"/>
    </source>
</evidence>
<dbReference type="FunFam" id="3.40.640.10:FF:000224">
    <property type="entry name" value="Probable glycine dehydrogenase (decarboxylating) subunit 2"/>
    <property type="match status" value="1"/>
</dbReference>
<dbReference type="InterPro" id="IPR015422">
    <property type="entry name" value="PyrdxlP-dep_Trfase_small"/>
</dbReference>
<keyword evidence="2" id="KW-0663">Pyridoxal phosphate</keyword>
<dbReference type="InterPro" id="IPR049316">
    <property type="entry name" value="GDC-P_C"/>
</dbReference>
<keyword evidence="3" id="KW-0560">Oxidoreductase</keyword>
<organism evidence="7 8">
    <name type="scientific">Geodia barretti</name>
    <name type="common">Barrett's horny sponge</name>
    <dbReference type="NCBI Taxonomy" id="519541"/>
    <lineage>
        <taxon>Eukaryota</taxon>
        <taxon>Metazoa</taxon>
        <taxon>Porifera</taxon>
        <taxon>Demospongiae</taxon>
        <taxon>Heteroscleromorpha</taxon>
        <taxon>Tetractinellida</taxon>
        <taxon>Astrophorina</taxon>
        <taxon>Geodiidae</taxon>
        <taxon>Geodia</taxon>
    </lineage>
</organism>
<dbReference type="EMBL" id="CASHTH010003284">
    <property type="protein sequence ID" value="CAI8042819.1"/>
    <property type="molecule type" value="Genomic_DNA"/>
</dbReference>
<dbReference type="InterPro" id="IPR015424">
    <property type="entry name" value="PyrdxlP-dep_Trfase"/>
</dbReference>
<evidence type="ECO:0000256" key="5">
    <source>
        <dbReference type="SAM" id="MobiDB-lite"/>
    </source>
</evidence>
<dbReference type="InterPro" id="IPR015421">
    <property type="entry name" value="PyrdxlP-dep_Trfase_major"/>
</dbReference>
<dbReference type="Gene3D" id="3.90.1150.10">
    <property type="entry name" value="Aspartate Aminotransferase, domain 1"/>
    <property type="match status" value="1"/>
</dbReference>
<evidence type="ECO:0000256" key="4">
    <source>
        <dbReference type="ARBA" id="ARBA00049026"/>
    </source>
</evidence>
<dbReference type="PANTHER" id="PTHR11773:SF1">
    <property type="entry name" value="GLYCINE DEHYDROGENASE (DECARBOXYLATING), MITOCHONDRIAL"/>
    <property type="match status" value="1"/>
</dbReference>
<evidence type="ECO:0000256" key="1">
    <source>
        <dbReference type="ARBA" id="ARBA00012134"/>
    </source>
</evidence>
<dbReference type="AlphaFoldDB" id="A0AA35X3K0"/>
<dbReference type="SUPFAM" id="SSF53383">
    <property type="entry name" value="PLP-dependent transferases"/>
    <property type="match status" value="1"/>
</dbReference>
<evidence type="ECO:0000259" key="6">
    <source>
        <dbReference type="Pfam" id="PF21478"/>
    </source>
</evidence>